<dbReference type="EMBL" id="JARPUR010000001">
    <property type="protein sequence ID" value="KAK4884727.1"/>
    <property type="molecule type" value="Genomic_DNA"/>
</dbReference>
<reference evidence="2" key="1">
    <citation type="submission" date="2023-01" db="EMBL/GenBank/DDBJ databases">
        <title>Key to firefly adult light organ development and bioluminescence: homeobox transcription factors regulate luciferase expression and transportation to peroxisome.</title>
        <authorList>
            <person name="Fu X."/>
        </authorList>
    </citation>
    <scope>NUCLEOTIDE SEQUENCE [LARGE SCALE GENOMIC DNA]</scope>
</reference>
<dbReference type="AlphaFoldDB" id="A0AAN7PFM3"/>
<proteinExistence type="predicted"/>
<comment type="caution">
    <text evidence="1">The sequence shown here is derived from an EMBL/GenBank/DDBJ whole genome shotgun (WGS) entry which is preliminary data.</text>
</comment>
<dbReference type="Proteomes" id="UP001353858">
    <property type="component" value="Unassembled WGS sequence"/>
</dbReference>
<evidence type="ECO:0000313" key="1">
    <source>
        <dbReference type="EMBL" id="KAK4884727.1"/>
    </source>
</evidence>
<protein>
    <submittedName>
        <fullName evidence="1">Uncharacterized protein</fullName>
    </submittedName>
</protein>
<organism evidence="1 2">
    <name type="scientific">Aquatica leii</name>
    <dbReference type="NCBI Taxonomy" id="1421715"/>
    <lineage>
        <taxon>Eukaryota</taxon>
        <taxon>Metazoa</taxon>
        <taxon>Ecdysozoa</taxon>
        <taxon>Arthropoda</taxon>
        <taxon>Hexapoda</taxon>
        <taxon>Insecta</taxon>
        <taxon>Pterygota</taxon>
        <taxon>Neoptera</taxon>
        <taxon>Endopterygota</taxon>
        <taxon>Coleoptera</taxon>
        <taxon>Polyphaga</taxon>
        <taxon>Elateriformia</taxon>
        <taxon>Elateroidea</taxon>
        <taxon>Lampyridae</taxon>
        <taxon>Luciolinae</taxon>
        <taxon>Aquatica</taxon>
    </lineage>
</organism>
<sequence length="78" mass="9481">MNFKKSRGKRLMGDYRLKLQKRIYCASNSNLRITQFRDLLDYFILQPTDLNSVDINYHPTRVLLFNSNERPKQQDEKW</sequence>
<gene>
    <name evidence="1" type="ORF">RN001_000998</name>
</gene>
<name>A0AAN7PFM3_9COLE</name>
<accession>A0AAN7PFM3</accession>
<keyword evidence="2" id="KW-1185">Reference proteome</keyword>
<evidence type="ECO:0000313" key="2">
    <source>
        <dbReference type="Proteomes" id="UP001353858"/>
    </source>
</evidence>